<dbReference type="SUPFAM" id="SSF56801">
    <property type="entry name" value="Acetyl-CoA synthetase-like"/>
    <property type="match status" value="1"/>
</dbReference>
<feature type="domain" description="AMP-binding enzyme C-terminal" evidence="2">
    <location>
        <begin position="723"/>
        <end position="797"/>
    </location>
</feature>
<dbReference type="RefSeq" id="WP_146355589.1">
    <property type="nucleotide sequence ID" value="NZ_VOBR01000018.1"/>
</dbReference>
<dbReference type="NCBIfam" id="TIGR01733">
    <property type="entry name" value="AA-adenyl-dom"/>
    <property type="match status" value="1"/>
</dbReference>
<proteinExistence type="predicted"/>
<dbReference type="InterPro" id="IPR000873">
    <property type="entry name" value="AMP-dep_synth/lig_dom"/>
</dbReference>
<accession>A0A563ENT6</accession>
<dbReference type="Gene3D" id="3.30.300.30">
    <property type="match status" value="1"/>
</dbReference>
<dbReference type="InterPro" id="IPR045851">
    <property type="entry name" value="AMP-bd_C_sf"/>
</dbReference>
<keyword evidence="4" id="KW-1185">Reference proteome</keyword>
<dbReference type="PROSITE" id="PS00455">
    <property type="entry name" value="AMP_BINDING"/>
    <property type="match status" value="1"/>
</dbReference>
<feature type="domain" description="AMP-dependent synthetase/ligase" evidence="1">
    <location>
        <begin position="335"/>
        <end position="665"/>
    </location>
</feature>
<gene>
    <name evidence="3" type="ORF">FKR81_26505</name>
</gene>
<dbReference type="Gene3D" id="3.40.50.980">
    <property type="match status" value="2"/>
</dbReference>
<comment type="caution">
    <text evidence="3">The sequence shown here is derived from an EMBL/GenBank/DDBJ whole genome shotgun (WGS) entry which is preliminary data.</text>
</comment>
<dbReference type="GO" id="GO:0005737">
    <property type="term" value="C:cytoplasm"/>
    <property type="evidence" value="ECO:0007669"/>
    <property type="project" value="TreeGrafter"/>
</dbReference>
<dbReference type="EMBL" id="VOBR01000018">
    <property type="protein sequence ID" value="TWP48849.1"/>
    <property type="molecule type" value="Genomic_DNA"/>
</dbReference>
<evidence type="ECO:0000259" key="2">
    <source>
        <dbReference type="Pfam" id="PF13193"/>
    </source>
</evidence>
<dbReference type="GO" id="GO:0043041">
    <property type="term" value="P:amino acid activation for nonribosomal peptide biosynthetic process"/>
    <property type="evidence" value="ECO:0007669"/>
    <property type="project" value="TreeGrafter"/>
</dbReference>
<dbReference type="PANTHER" id="PTHR45527">
    <property type="entry name" value="NONRIBOSOMAL PEPTIDE SYNTHETASE"/>
    <property type="match status" value="1"/>
</dbReference>
<dbReference type="GO" id="GO:0044550">
    <property type="term" value="P:secondary metabolite biosynthetic process"/>
    <property type="evidence" value="ECO:0007669"/>
    <property type="project" value="TreeGrafter"/>
</dbReference>
<dbReference type="InterPro" id="IPR010071">
    <property type="entry name" value="AA_adenyl_dom"/>
</dbReference>
<dbReference type="PANTHER" id="PTHR45527:SF1">
    <property type="entry name" value="FATTY ACID SYNTHASE"/>
    <property type="match status" value="1"/>
</dbReference>
<name>A0A563ENT6_9PSEU</name>
<sequence>MPDPTQLTDRAWLVLGELDLGRARARLASAFPALRLVGYDFTSPGEEHTEAGACWGELVRAETESAAIDIAAAPARAALVRIARDQHLAVVVTRGALDPRAVLACVLDPAAPVPETGGQVAAEILPKMVTVDLPAALRNGQRSGSASTLVRPCPHDVDEADLAAAAAILLSRYRSRPDAELLVSGVRVPVVADEQASSQDLVHHIRQAVAGGTPVPQGTEATVAVTRHRSPREFLAGREIRQVHVSDGRATHELTIALTEDGELRIDYDAGLFDTHDVFVAANRLLAVLADVVADKPVLEISAMAGLERDAVASWSQGVVQAVEDTCLHTLVERHDPEKVALVCGGTSLTYGELNKRANAVAHRLGRFGVGKDDIVAILADRAAESVVAMLGVLKSGAAYVPIEPSYPAERVRHILSDSGARIVLAHGEFESPLPVLDVCDCTGEHTPVRVDPADLAYVIYTSGSTGVPKGVSVSHRSIVVSTHARGVGGPPPERDLVTMPLCFDGAAGGLYWTLTGGGTVVLPTESEAHDPLALRALLHRAPITHIHSVPSHYGLVLQAAGGSGLEELKLVSVGGEPMPPKLVARHLFDCPDAVLLNDYGPTEAAVWATAHRCDIADATGAKIPIGGPLPNYRIHVLDARMRPVPPGLPGEICIGGPAVARGYHQRPGLTADRFVPDPFGAPGDRLYRTGDRGQWSAQGELHIIGRVDNQVKLRGFRVELGEIEAAVRNHRSVVDCVVMLRAAPNGQDQVLAFVASGDGGLTDAELRSEVARLLPAYMHPDRFVVLPELPRGPSGKIDAQRLRNYDVDLAAVS</sequence>
<protein>
    <submittedName>
        <fullName evidence="3">Amino acid adenylation domain-containing protein</fullName>
    </submittedName>
</protein>
<dbReference type="OrthoDB" id="2472181at2"/>
<evidence type="ECO:0000313" key="3">
    <source>
        <dbReference type="EMBL" id="TWP48849.1"/>
    </source>
</evidence>
<evidence type="ECO:0000259" key="1">
    <source>
        <dbReference type="Pfam" id="PF00501"/>
    </source>
</evidence>
<dbReference type="Proteomes" id="UP000316639">
    <property type="component" value="Unassembled WGS sequence"/>
</dbReference>
<reference evidence="3 4" key="1">
    <citation type="submission" date="2019-07" db="EMBL/GenBank/DDBJ databases">
        <title>Lentzea xizangensis sp. nov., isolated from Qinghai-Tibetan Plateau Soils.</title>
        <authorList>
            <person name="Huang J."/>
        </authorList>
    </citation>
    <scope>NUCLEOTIDE SEQUENCE [LARGE SCALE GENOMIC DNA]</scope>
    <source>
        <strain evidence="3 4">FXJ1.1311</strain>
    </source>
</reference>
<dbReference type="InterPro" id="IPR025110">
    <property type="entry name" value="AMP-bd_C"/>
</dbReference>
<dbReference type="InterPro" id="IPR020845">
    <property type="entry name" value="AMP-binding_CS"/>
</dbReference>
<dbReference type="Pfam" id="PF00501">
    <property type="entry name" value="AMP-binding"/>
    <property type="match status" value="1"/>
</dbReference>
<dbReference type="Pfam" id="PF13193">
    <property type="entry name" value="AMP-binding_C"/>
    <property type="match status" value="1"/>
</dbReference>
<evidence type="ECO:0000313" key="4">
    <source>
        <dbReference type="Proteomes" id="UP000316639"/>
    </source>
</evidence>
<dbReference type="CDD" id="cd05930">
    <property type="entry name" value="A_NRPS"/>
    <property type="match status" value="1"/>
</dbReference>
<dbReference type="AlphaFoldDB" id="A0A563ENT6"/>
<dbReference type="Gene3D" id="2.30.38.10">
    <property type="entry name" value="Luciferase, Domain 3"/>
    <property type="match status" value="1"/>
</dbReference>
<dbReference type="FunFam" id="3.40.50.980:FF:000001">
    <property type="entry name" value="Non-ribosomal peptide synthetase"/>
    <property type="match status" value="1"/>
</dbReference>
<dbReference type="GO" id="GO:0031177">
    <property type="term" value="F:phosphopantetheine binding"/>
    <property type="evidence" value="ECO:0007669"/>
    <property type="project" value="TreeGrafter"/>
</dbReference>
<organism evidence="3 4">
    <name type="scientific">Lentzea tibetensis</name>
    <dbReference type="NCBI Taxonomy" id="2591470"/>
    <lineage>
        <taxon>Bacteria</taxon>
        <taxon>Bacillati</taxon>
        <taxon>Actinomycetota</taxon>
        <taxon>Actinomycetes</taxon>
        <taxon>Pseudonocardiales</taxon>
        <taxon>Pseudonocardiaceae</taxon>
        <taxon>Lentzea</taxon>
    </lineage>
</organism>